<proteinExistence type="predicted"/>
<name>A0A5J4UPC2_9EUKA</name>
<dbReference type="Proteomes" id="UP000324800">
    <property type="component" value="Unassembled WGS sequence"/>
</dbReference>
<accession>A0A5J4UPC2</accession>
<dbReference type="AlphaFoldDB" id="A0A5J4UPC2"/>
<reference evidence="1 2" key="1">
    <citation type="submission" date="2019-03" db="EMBL/GenBank/DDBJ databases">
        <title>Single cell metagenomics reveals metabolic interactions within the superorganism composed of flagellate Streblomastix strix and complex community of Bacteroidetes bacteria on its surface.</title>
        <authorList>
            <person name="Treitli S.C."/>
            <person name="Kolisko M."/>
            <person name="Husnik F."/>
            <person name="Keeling P."/>
            <person name="Hampl V."/>
        </authorList>
    </citation>
    <scope>NUCLEOTIDE SEQUENCE [LARGE SCALE GENOMIC DNA]</scope>
    <source>
        <strain evidence="1">ST1C</strain>
    </source>
</reference>
<gene>
    <name evidence="1" type="ORF">EZS28_032613</name>
</gene>
<protein>
    <submittedName>
        <fullName evidence="1">Uncharacterized protein</fullName>
    </submittedName>
</protein>
<comment type="caution">
    <text evidence="1">The sequence shown here is derived from an EMBL/GenBank/DDBJ whole genome shotgun (WGS) entry which is preliminary data.</text>
</comment>
<dbReference type="EMBL" id="SNRW01014094">
    <property type="protein sequence ID" value="KAA6371860.1"/>
    <property type="molecule type" value="Genomic_DNA"/>
</dbReference>
<organism evidence="1 2">
    <name type="scientific">Streblomastix strix</name>
    <dbReference type="NCBI Taxonomy" id="222440"/>
    <lineage>
        <taxon>Eukaryota</taxon>
        <taxon>Metamonada</taxon>
        <taxon>Preaxostyla</taxon>
        <taxon>Oxymonadida</taxon>
        <taxon>Streblomastigidae</taxon>
        <taxon>Streblomastix</taxon>
    </lineage>
</organism>
<evidence type="ECO:0000313" key="2">
    <source>
        <dbReference type="Proteomes" id="UP000324800"/>
    </source>
</evidence>
<sequence length="182" mass="18864">MILTIDTSLPAGTPLYINQRGRSSTSFAGVTCGAVQINPMSVNFDDSLRISTTVESTSSAVIQLGCSRTANTGQIAGQWAIYTSTSGYVNNPLGFKISLTADSGDNTRGLQISADGNTLTFNRSVIAGTGATNGATNGSVNYSAGNPILWDVNSVGTEDGFYSNGNNIFLRAHPLTMGSVPP</sequence>
<evidence type="ECO:0000313" key="1">
    <source>
        <dbReference type="EMBL" id="KAA6371860.1"/>
    </source>
</evidence>